<evidence type="ECO:0000313" key="1">
    <source>
        <dbReference type="Proteomes" id="UP001652620"/>
    </source>
</evidence>
<sequence>MVKPPRKTTQTSRTWRVLEADRRSATPFSASKNSLRSNADVVTAKLECDTGNIWLVAAYMPHDEEVEPPPALLRRTLDKASRNGADVIIGSDTNSRLSIWGSSDTNTRDDMKKITHGRRTLSEYHSKIGKGLNLALSKIEMSGEQGLASMLEYVNQETGLNSRYTTAHYIVITRQWEHVVMTEGDITQMCRDNTTTNYAKNQWREDQQAAKRGKIPSSKNYNSYKVQRDTKIYNHSPTEGRNKEVLC</sequence>
<dbReference type="InterPro" id="IPR036691">
    <property type="entry name" value="Endo/exonu/phosph_ase_sf"/>
</dbReference>
<dbReference type="Proteomes" id="UP001652620">
    <property type="component" value="Chromosome 1"/>
</dbReference>
<dbReference type="Gene3D" id="3.60.10.10">
    <property type="entry name" value="Endonuclease/exonuclease/phosphatase"/>
    <property type="match status" value="1"/>
</dbReference>
<evidence type="ECO:0000313" key="2">
    <source>
        <dbReference type="RefSeq" id="XP_049302098.1"/>
    </source>
</evidence>
<keyword evidence="1" id="KW-1185">Reference proteome</keyword>
<reference evidence="1" key="1">
    <citation type="submission" date="2025-05" db="UniProtKB">
        <authorList>
            <consortium name="RefSeq"/>
        </authorList>
    </citation>
    <scope>NUCLEOTIDE SEQUENCE [LARGE SCALE GENOMIC DNA]</scope>
</reference>
<gene>
    <name evidence="2" type="primary">LOC105227631</name>
</gene>
<reference evidence="2" key="2">
    <citation type="submission" date="2025-08" db="UniProtKB">
        <authorList>
            <consortium name="RefSeq"/>
        </authorList>
    </citation>
    <scope>IDENTIFICATION</scope>
    <source>
        <tissue evidence="2">Adult</tissue>
    </source>
</reference>
<proteinExistence type="predicted"/>
<organism evidence="1 2">
    <name type="scientific">Bactrocera dorsalis</name>
    <name type="common">Oriental fruit fly</name>
    <name type="synonym">Dacus dorsalis</name>
    <dbReference type="NCBI Taxonomy" id="27457"/>
    <lineage>
        <taxon>Eukaryota</taxon>
        <taxon>Metazoa</taxon>
        <taxon>Ecdysozoa</taxon>
        <taxon>Arthropoda</taxon>
        <taxon>Hexapoda</taxon>
        <taxon>Insecta</taxon>
        <taxon>Pterygota</taxon>
        <taxon>Neoptera</taxon>
        <taxon>Endopterygota</taxon>
        <taxon>Diptera</taxon>
        <taxon>Brachycera</taxon>
        <taxon>Muscomorpha</taxon>
        <taxon>Tephritoidea</taxon>
        <taxon>Tephritidae</taxon>
        <taxon>Bactrocera</taxon>
        <taxon>Bactrocera</taxon>
    </lineage>
</organism>
<dbReference type="SUPFAM" id="SSF56219">
    <property type="entry name" value="DNase I-like"/>
    <property type="match status" value="1"/>
</dbReference>
<accession>A0ABM3IYN0</accession>
<dbReference type="RefSeq" id="XP_049302098.1">
    <property type="nucleotide sequence ID" value="XM_049446141.1"/>
</dbReference>
<protein>
    <submittedName>
        <fullName evidence="2">Uncharacterized protein LOC105227631 isoform X2</fullName>
    </submittedName>
</protein>
<dbReference type="GeneID" id="105227631"/>
<name>A0ABM3IYN0_BACDO</name>